<proteinExistence type="predicted"/>
<organism evidence="1 2">
    <name type="scientific">Sphaerosporella brunnea</name>
    <dbReference type="NCBI Taxonomy" id="1250544"/>
    <lineage>
        <taxon>Eukaryota</taxon>
        <taxon>Fungi</taxon>
        <taxon>Dikarya</taxon>
        <taxon>Ascomycota</taxon>
        <taxon>Pezizomycotina</taxon>
        <taxon>Pezizomycetes</taxon>
        <taxon>Pezizales</taxon>
        <taxon>Pyronemataceae</taxon>
        <taxon>Sphaerosporella</taxon>
    </lineage>
</organism>
<evidence type="ECO:0008006" key="3">
    <source>
        <dbReference type="Google" id="ProtNLM"/>
    </source>
</evidence>
<sequence length="255" mass="27763">MGYTARGAWIEKARAQGRGAQRRKEQTAISVVTLHMSMSATAQPKMERFSNDAIDVIVCMSGDGSGRCAAIRTGGCGGNGASHNYTHLRRSQRPGILPIPSRTVRCYSSFTGGAPPLGWYGKCDGQQRALNSIGDSVIPRDTRDAIEISVSTRTLLSKRGMSDPEPSAQHETTKIIMVIEVYGRDPLTITVPCDETLRQLSYFVAHETGIATNKIFFVDLAGNTLPMSHRVTTLGVLGEWFPADFGYHIEAVIDE</sequence>
<keyword evidence="2" id="KW-1185">Reference proteome</keyword>
<dbReference type="Proteomes" id="UP000326924">
    <property type="component" value="Unassembled WGS sequence"/>
</dbReference>
<dbReference type="InParanoid" id="A0A5J5F6S5"/>
<name>A0A5J5F6S5_9PEZI</name>
<gene>
    <name evidence="1" type="ORF">FN846DRAFT_887140</name>
</gene>
<evidence type="ECO:0000313" key="1">
    <source>
        <dbReference type="EMBL" id="KAA8912578.1"/>
    </source>
</evidence>
<comment type="caution">
    <text evidence="1">The sequence shown here is derived from an EMBL/GenBank/DDBJ whole genome shotgun (WGS) entry which is preliminary data.</text>
</comment>
<reference evidence="1 2" key="1">
    <citation type="submission" date="2019-09" db="EMBL/GenBank/DDBJ databases">
        <title>Draft genome of the ectomycorrhizal ascomycete Sphaerosporella brunnea.</title>
        <authorList>
            <consortium name="DOE Joint Genome Institute"/>
            <person name="Benucci G.M."/>
            <person name="Marozzi G."/>
            <person name="Antonielli L."/>
            <person name="Sanchez S."/>
            <person name="Marco P."/>
            <person name="Wang X."/>
            <person name="Falini L.B."/>
            <person name="Barry K."/>
            <person name="Haridas S."/>
            <person name="Lipzen A."/>
            <person name="Labutti K."/>
            <person name="Grigoriev I.V."/>
            <person name="Murat C."/>
            <person name="Martin F."/>
            <person name="Albertini E."/>
            <person name="Donnini D."/>
            <person name="Bonito G."/>
        </authorList>
    </citation>
    <scope>NUCLEOTIDE SEQUENCE [LARGE SCALE GENOMIC DNA]</scope>
    <source>
        <strain evidence="1 2">Sb_GMNB300</strain>
    </source>
</reference>
<accession>A0A5J5F6S5</accession>
<evidence type="ECO:0000313" key="2">
    <source>
        <dbReference type="Proteomes" id="UP000326924"/>
    </source>
</evidence>
<dbReference type="AlphaFoldDB" id="A0A5J5F6S5"/>
<protein>
    <recommendedName>
        <fullName evidence="3">Ubiquitin-like domain-containing protein</fullName>
    </recommendedName>
</protein>
<dbReference type="EMBL" id="VXIS01000022">
    <property type="protein sequence ID" value="KAA8912578.1"/>
    <property type="molecule type" value="Genomic_DNA"/>
</dbReference>